<feature type="domain" description="Spore protein YkvP/CgeB glycosyl transferase-like" evidence="1">
    <location>
        <begin position="448"/>
        <end position="565"/>
    </location>
</feature>
<organism evidence="2 3">
    <name type="scientific">Solidesulfovibrio carbinoliphilus subsp. oakridgensis</name>
    <dbReference type="NCBI Taxonomy" id="694327"/>
    <lineage>
        <taxon>Bacteria</taxon>
        <taxon>Pseudomonadati</taxon>
        <taxon>Thermodesulfobacteriota</taxon>
        <taxon>Desulfovibrionia</taxon>
        <taxon>Desulfovibrionales</taxon>
        <taxon>Desulfovibrionaceae</taxon>
        <taxon>Solidesulfovibrio</taxon>
    </lineage>
</organism>
<dbReference type="HOGENOM" id="CLU_033615_1_0_7"/>
<dbReference type="InterPro" id="IPR055259">
    <property type="entry name" value="YkvP/CgeB_Glyco_trans-like"/>
</dbReference>
<gene>
    <name evidence="2" type="ORF">DFW101_2078</name>
</gene>
<accession>G7Q870</accession>
<evidence type="ECO:0000313" key="2">
    <source>
        <dbReference type="EMBL" id="EHJ48084.1"/>
    </source>
</evidence>
<protein>
    <recommendedName>
        <fullName evidence="1">Spore protein YkvP/CgeB glycosyl transferase-like domain-containing protein</fullName>
    </recommendedName>
</protein>
<proteinExistence type="predicted"/>
<dbReference type="eggNOG" id="COG4641">
    <property type="taxonomic scope" value="Bacteria"/>
</dbReference>
<dbReference type="EMBL" id="CM001368">
    <property type="protein sequence ID" value="EHJ48084.1"/>
    <property type="molecule type" value="Genomic_DNA"/>
</dbReference>
<dbReference type="Proteomes" id="UP000004662">
    <property type="component" value="Chromosome"/>
</dbReference>
<name>G7Q870_9BACT</name>
<reference evidence="3" key="1">
    <citation type="journal article" date="2015" name="Genome Announc.">
        <title>High-Quality Draft Genome Sequence of Desulfovibrio carbinoliphilus FW-101-2B, an Organic Acid-Oxidizing Sulfate-Reducing Bacterium Isolated from Uranium(VI)-Contaminated Groundwater.</title>
        <authorList>
            <person name="Ramsay B.D."/>
            <person name="Hwang C."/>
            <person name="Woo H.L."/>
            <person name="Carroll S.L."/>
            <person name="Lucas S."/>
            <person name="Han J."/>
            <person name="Lapidus A.L."/>
            <person name="Cheng J.F."/>
            <person name="Goodwin L.A."/>
            <person name="Pitluck S."/>
            <person name="Peters L."/>
            <person name="Chertkov O."/>
            <person name="Held B."/>
            <person name="Detter J.C."/>
            <person name="Han C.S."/>
            <person name="Tapia R."/>
            <person name="Land M.L."/>
            <person name="Hauser L.J."/>
            <person name="Kyrpides N.C."/>
            <person name="Ivanova N.N."/>
            <person name="Mikhailova N."/>
            <person name="Pagani I."/>
            <person name="Woyke T."/>
            <person name="Arkin A.P."/>
            <person name="Dehal P."/>
            <person name="Chivian D."/>
            <person name="Criddle C.S."/>
            <person name="Wu W."/>
            <person name="Chakraborty R."/>
            <person name="Hazen T.C."/>
            <person name="Fields M.W."/>
        </authorList>
    </citation>
    <scope>NUCLEOTIDE SEQUENCE [LARGE SCALE GENOMIC DNA]</scope>
    <source>
        <strain evidence="3">FW-101-2B</strain>
    </source>
</reference>
<keyword evidence="3" id="KW-1185">Reference proteome</keyword>
<evidence type="ECO:0000259" key="1">
    <source>
        <dbReference type="Pfam" id="PF13524"/>
    </source>
</evidence>
<dbReference type="AlphaFoldDB" id="G7Q870"/>
<dbReference type="OrthoDB" id="9179708at2"/>
<evidence type="ECO:0000313" key="3">
    <source>
        <dbReference type="Proteomes" id="UP000004662"/>
    </source>
</evidence>
<dbReference type="RefSeq" id="WP_009181467.1">
    <property type="nucleotide sequence ID" value="NZ_CM001368.1"/>
</dbReference>
<sequence length="579" mass="61037">MAALPPPSPYAATALPGPGGALADVGLTVGGRTWHLAGRGGGQAERDRALAAMAAVAAVPGGGLPVFVGAGLGAGIRAVREISAGPIFVCDREAAIDAATGLRAALAGDAGIHFFDDPDPARAAARVADAARAASFAALAVIAHPVYARLDPGWYGGVTAGLRAYAAFRDRVAYPKFASRQAPARVLLLSRPYFLYREIEAALARLGLPWRRVATGSGQTGEEGVVAAILAAVAEFQPDFALTVNHLGLDREGRLTDLFASLGLPLASWFVDSPRLILHDYAALASKRTMVFSYDADALPALQDLGFVHTAWLPLATDPDRFRPLAGAAGPHPWRARASFVGASMVPQAGEALGKLAPYPLLAAHLPGAAAGFAASPEKSARAFLAAHPACAGPFAALPTAEARLDAELALTWEATRRYRLACVRGLLPFSPLIAGDAAWETALPGAGRDWRRLPELHYYDELPGFYPRSDVNLNCTSLQMKGAVNQRVFDVPAAGGFVLTDAREQLAALFEPGREMAVYADPAEIPDMVRHYLAHPGARARLAEAGRARVLAEHTYDRRLLRLVAAMKKAFGCVPKAW</sequence>
<dbReference type="STRING" id="694327.DFW101_2078"/>
<dbReference type="Pfam" id="PF13524">
    <property type="entry name" value="Glyco_trans_1_2"/>
    <property type="match status" value="1"/>
</dbReference>